<comment type="caution">
    <text evidence="1">The sequence shown here is derived from an EMBL/GenBank/DDBJ whole genome shotgun (WGS) entry which is preliminary data.</text>
</comment>
<dbReference type="Proteomes" id="UP001057402">
    <property type="component" value="Chromosome 11"/>
</dbReference>
<sequence length="118" mass="13625">MSTQPQPYGNWTLVLMNFFKSMSTPPPIVQWIFFLISMSMSTQPTPYSRQISLSLSLADLSLSSFLLFSSLLFSSLFFSREHCTQPPPYGNWTLVLMNFFKSMSTPPPIVQWIFFSYL</sequence>
<proteinExistence type="predicted"/>
<evidence type="ECO:0000313" key="2">
    <source>
        <dbReference type="Proteomes" id="UP001057402"/>
    </source>
</evidence>
<gene>
    <name evidence="1" type="ORF">MLD38_035323</name>
</gene>
<reference evidence="2" key="1">
    <citation type="journal article" date="2023" name="Front. Plant Sci.">
        <title>Chromosomal-level genome assembly of Melastoma candidum provides insights into trichome evolution.</title>
        <authorList>
            <person name="Zhong Y."/>
            <person name="Wu W."/>
            <person name="Sun C."/>
            <person name="Zou P."/>
            <person name="Liu Y."/>
            <person name="Dai S."/>
            <person name="Zhou R."/>
        </authorList>
    </citation>
    <scope>NUCLEOTIDE SEQUENCE [LARGE SCALE GENOMIC DNA]</scope>
</reference>
<protein>
    <submittedName>
        <fullName evidence="1">Uncharacterized protein</fullName>
    </submittedName>
</protein>
<keyword evidence="2" id="KW-1185">Reference proteome</keyword>
<organism evidence="1 2">
    <name type="scientific">Melastoma candidum</name>
    <dbReference type="NCBI Taxonomy" id="119954"/>
    <lineage>
        <taxon>Eukaryota</taxon>
        <taxon>Viridiplantae</taxon>
        <taxon>Streptophyta</taxon>
        <taxon>Embryophyta</taxon>
        <taxon>Tracheophyta</taxon>
        <taxon>Spermatophyta</taxon>
        <taxon>Magnoliopsida</taxon>
        <taxon>eudicotyledons</taxon>
        <taxon>Gunneridae</taxon>
        <taxon>Pentapetalae</taxon>
        <taxon>rosids</taxon>
        <taxon>malvids</taxon>
        <taxon>Myrtales</taxon>
        <taxon>Melastomataceae</taxon>
        <taxon>Melastomatoideae</taxon>
        <taxon>Melastomateae</taxon>
        <taxon>Melastoma</taxon>
    </lineage>
</organism>
<dbReference type="EMBL" id="CM042890">
    <property type="protein sequence ID" value="KAI4310339.1"/>
    <property type="molecule type" value="Genomic_DNA"/>
</dbReference>
<name>A0ACB9LI23_9MYRT</name>
<evidence type="ECO:0000313" key="1">
    <source>
        <dbReference type="EMBL" id="KAI4310339.1"/>
    </source>
</evidence>
<accession>A0ACB9LI23</accession>